<name>A0ABQ7T9I6_PHRPL</name>
<comment type="similarity">
    <text evidence="2">Belongs to the mitochondrion-specific ribosomal protein mL52 family.</text>
</comment>
<evidence type="ECO:0000256" key="2">
    <source>
        <dbReference type="ARBA" id="ARBA00007232"/>
    </source>
</evidence>
<protein>
    <recommendedName>
        <fullName evidence="7">Large ribosomal subunit protein mL52</fullName>
    </recommendedName>
    <alternativeName>
        <fullName evidence="8">39S ribosomal protein L52, mitochondrial</fullName>
    </alternativeName>
</protein>
<gene>
    <name evidence="10" type="ORF">JD844_001030</name>
</gene>
<sequence>MAVCVSRRLGPHLAKTASAVRCFHCSTVDQAGGKWRVRQDGRPAPPMKGYLRRQEKNAELARRVAMISAEMDRGIEKWEAQQREQEQRIQEKRHNRLQPKGNSFPETAK</sequence>
<reference evidence="10 11" key="1">
    <citation type="journal article" date="2022" name="Gigascience">
        <title>A chromosome-level genome assembly and annotation of the desert horned lizard, Phrynosoma platyrhinos, provides insight into chromosomal rearrangements among reptiles.</title>
        <authorList>
            <person name="Koochekian N."/>
            <person name="Ascanio A."/>
            <person name="Farleigh K."/>
            <person name="Card D.C."/>
            <person name="Schield D.R."/>
            <person name="Castoe T.A."/>
            <person name="Jezkova T."/>
        </authorList>
    </citation>
    <scope>NUCLEOTIDE SEQUENCE [LARGE SCALE GENOMIC DNA]</scope>
    <source>
        <strain evidence="10">NK-2021</strain>
    </source>
</reference>
<comment type="subcellular location">
    <subcellularLocation>
        <location evidence="1">Mitochondrion</location>
    </subcellularLocation>
</comment>
<keyword evidence="3" id="KW-0809">Transit peptide</keyword>
<evidence type="ECO:0000256" key="7">
    <source>
        <dbReference type="ARBA" id="ARBA00035181"/>
    </source>
</evidence>
<proteinExistence type="inferred from homology"/>
<feature type="compositionally biased region" description="Polar residues" evidence="9">
    <location>
        <begin position="100"/>
        <end position="109"/>
    </location>
</feature>
<organism evidence="10 11">
    <name type="scientific">Phrynosoma platyrhinos</name>
    <name type="common">Desert horned lizard</name>
    <dbReference type="NCBI Taxonomy" id="52577"/>
    <lineage>
        <taxon>Eukaryota</taxon>
        <taxon>Metazoa</taxon>
        <taxon>Chordata</taxon>
        <taxon>Craniata</taxon>
        <taxon>Vertebrata</taxon>
        <taxon>Euteleostomi</taxon>
        <taxon>Lepidosauria</taxon>
        <taxon>Squamata</taxon>
        <taxon>Bifurcata</taxon>
        <taxon>Unidentata</taxon>
        <taxon>Episquamata</taxon>
        <taxon>Toxicofera</taxon>
        <taxon>Iguania</taxon>
        <taxon>Phrynosomatidae</taxon>
        <taxon>Phrynosomatinae</taxon>
        <taxon>Phrynosoma</taxon>
    </lineage>
</organism>
<evidence type="ECO:0000313" key="10">
    <source>
        <dbReference type="EMBL" id="KAH0626197.1"/>
    </source>
</evidence>
<dbReference type="PANTHER" id="PTHR34090:SF1">
    <property type="entry name" value="LARGE RIBOSOMAL SUBUNIT PROTEIN ML52"/>
    <property type="match status" value="1"/>
</dbReference>
<accession>A0ABQ7T9I6</accession>
<keyword evidence="6" id="KW-0687">Ribonucleoprotein</keyword>
<evidence type="ECO:0000256" key="1">
    <source>
        <dbReference type="ARBA" id="ARBA00004173"/>
    </source>
</evidence>
<evidence type="ECO:0000313" key="11">
    <source>
        <dbReference type="Proteomes" id="UP000826234"/>
    </source>
</evidence>
<evidence type="ECO:0000256" key="8">
    <source>
        <dbReference type="ARBA" id="ARBA00035425"/>
    </source>
</evidence>
<keyword evidence="11" id="KW-1185">Reference proteome</keyword>
<dbReference type="InterPro" id="IPR034596">
    <property type="entry name" value="Ribosomal_mL52"/>
</dbReference>
<comment type="caution">
    <text evidence="10">The sequence shown here is derived from an EMBL/GenBank/DDBJ whole genome shotgun (WGS) entry which is preliminary data.</text>
</comment>
<feature type="region of interest" description="Disordered" evidence="9">
    <location>
        <begin position="79"/>
        <end position="109"/>
    </location>
</feature>
<feature type="compositionally biased region" description="Basic and acidic residues" evidence="9">
    <location>
        <begin position="79"/>
        <end position="92"/>
    </location>
</feature>
<evidence type="ECO:0000256" key="6">
    <source>
        <dbReference type="ARBA" id="ARBA00023274"/>
    </source>
</evidence>
<evidence type="ECO:0000256" key="5">
    <source>
        <dbReference type="ARBA" id="ARBA00023128"/>
    </source>
</evidence>
<dbReference type="EMBL" id="JAIPUX010000521">
    <property type="protein sequence ID" value="KAH0626197.1"/>
    <property type="molecule type" value="Genomic_DNA"/>
</dbReference>
<dbReference type="PANTHER" id="PTHR34090">
    <property type="entry name" value="39S RIBOSOMAL PROTEIN L52, MITOCHONDRIAL"/>
    <property type="match status" value="1"/>
</dbReference>
<keyword evidence="5" id="KW-0496">Mitochondrion</keyword>
<dbReference type="Pfam" id="PF18699">
    <property type="entry name" value="MRPL52"/>
    <property type="match status" value="1"/>
</dbReference>
<evidence type="ECO:0000256" key="4">
    <source>
        <dbReference type="ARBA" id="ARBA00022980"/>
    </source>
</evidence>
<dbReference type="Proteomes" id="UP000826234">
    <property type="component" value="Unassembled WGS sequence"/>
</dbReference>
<evidence type="ECO:0000256" key="9">
    <source>
        <dbReference type="SAM" id="MobiDB-lite"/>
    </source>
</evidence>
<evidence type="ECO:0000256" key="3">
    <source>
        <dbReference type="ARBA" id="ARBA00022946"/>
    </source>
</evidence>
<keyword evidence="4" id="KW-0689">Ribosomal protein</keyword>